<dbReference type="SUPFAM" id="SSF50952">
    <property type="entry name" value="Soluble quinoprotein glucose dehydrogenase"/>
    <property type="match status" value="1"/>
</dbReference>
<feature type="compositionally biased region" description="Polar residues" evidence="1">
    <location>
        <begin position="60"/>
        <end position="69"/>
    </location>
</feature>
<accession>M5U0N0</accession>
<dbReference type="PANTHER" id="PTHR33546:SF1">
    <property type="entry name" value="LARGE, MULTIFUNCTIONAL SECRETED PROTEIN"/>
    <property type="match status" value="1"/>
</dbReference>
<dbReference type="InterPro" id="IPR011042">
    <property type="entry name" value="6-blade_b-propeller_TolB-like"/>
</dbReference>
<reference evidence="3 4" key="1">
    <citation type="journal article" date="2013" name="Mar. Genomics">
        <title>Expression of sulfatases in Rhodopirellula baltica and the diversity of sulfatases in the genus Rhodopirellula.</title>
        <authorList>
            <person name="Wegner C.E."/>
            <person name="Richter-Heitmann T."/>
            <person name="Klindworth A."/>
            <person name="Klockow C."/>
            <person name="Richter M."/>
            <person name="Achstetter T."/>
            <person name="Glockner F.O."/>
            <person name="Harder J."/>
        </authorList>
    </citation>
    <scope>NUCLEOTIDE SEQUENCE [LARGE SCALE GENOMIC DNA]</scope>
    <source>
        <strain evidence="3 4">SM41</strain>
    </source>
</reference>
<dbReference type="PANTHER" id="PTHR33546">
    <property type="entry name" value="LARGE, MULTIFUNCTIONAL SECRETED PROTEIN-RELATED"/>
    <property type="match status" value="1"/>
</dbReference>
<organism evidence="3 4">
    <name type="scientific">Rhodopirellula sallentina SM41</name>
    <dbReference type="NCBI Taxonomy" id="1263870"/>
    <lineage>
        <taxon>Bacteria</taxon>
        <taxon>Pseudomonadati</taxon>
        <taxon>Planctomycetota</taxon>
        <taxon>Planctomycetia</taxon>
        <taxon>Pirellulales</taxon>
        <taxon>Pirellulaceae</taxon>
        <taxon>Rhodopirellula</taxon>
    </lineage>
</organism>
<dbReference type="EMBL" id="ANOH01000235">
    <property type="protein sequence ID" value="EMI55010.1"/>
    <property type="molecule type" value="Genomic_DNA"/>
</dbReference>
<dbReference type="InterPro" id="IPR016024">
    <property type="entry name" value="ARM-type_fold"/>
</dbReference>
<dbReference type="AlphaFoldDB" id="M5U0N0"/>
<gene>
    <name evidence="3" type="ORF">RSSM_03521</name>
</gene>
<keyword evidence="4" id="KW-1185">Reference proteome</keyword>
<dbReference type="Pfam" id="PF23500">
    <property type="entry name" value="DUF7133"/>
    <property type="match status" value="1"/>
</dbReference>
<dbReference type="SUPFAM" id="SSF48371">
    <property type="entry name" value="ARM repeat"/>
    <property type="match status" value="1"/>
</dbReference>
<dbReference type="PATRIC" id="fig|1263870.3.peg.3742"/>
<evidence type="ECO:0000313" key="4">
    <source>
        <dbReference type="Proteomes" id="UP000011885"/>
    </source>
</evidence>
<evidence type="ECO:0000313" key="3">
    <source>
        <dbReference type="EMBL" id="EMI55010.1"/>
    </source>
</evidence>
<dbReference type="Proteomes" id="UP000011885">
    <property type="component" value="Unassembled WGS sequence"/>
</dbReference>
<proteinExistence type="predicted"/>
<dbReference type="InterPro" id="IPR013428">
    <property type="entry name" value="Membrane-bound_put_N"/>
</dbReference>
<dbReference type="Gene3D" id="1.25.10.10">
    <property type="entry name" value="Leucine-rich Repeat Variant"/>
    <property type="match status" value="1"/>
</dbReference>
<dbReference type="InterPro" id="IPR055557">
    <property type="entry name" value="DUF7133"/>
</dbReference>
<name>M5U0N0_9BACT</name>
<dbReference type="InterPro" id="IPR011041">
    <property type="entry name" value="Quinoprot_gluc/sorb_DH_b-prop"/>
</dbReference>
<evidence type="ECO:0000256" key="1">
    <source>
        <dbReference type="SAM" id="MobiDB-lite"/>
    </source>
</evidence>
<feature type="domain" description="DUF7133" evidence="2">
    <location>
        <begin position="78"/>
        <end position="445"/>
    </location>
</feature>
<dbReference type="InterPro" id="IPR011989">
    <property type="entry name" value="ARM-like"/>
</dbReference>
<sequence length="715" mass="80016">MTIKTAEGVDRTIPAEDIEEMVRRDVSLMPENLHQLMTVQELVDMVDYLVLLKKKTQSGSHIRSSNAGQSEPAASHESEDALAGIEIADDLSARLFSAEPELRNPSNIDVDHLGRVWVCEVVNYRHFRNPNNPVRSEGDRILVLEDTDHDGAADKSTVFYQGNDVNSAHGICVLGDRVIISAGDQVCSFFDDDGDLVADRKEMMFSGIGGVEHDHGIHAFVPGPDGKLYFNFGNEGHQIKDADGNPIVDRSGREVRDHGKPYQQGMVFRCDLDGSNVETLAWNFRNNWELCVDSFGTIWQSDNDDDGNRATRINYVMPFGNYGYRGEMDGSTWRVRRTGMHEDIPLRHWHLRDPGVIPNVVQTGAGSPTGIIRYEGETLPSRYHNELLHCDPGPNSVRMYQIENDGAGYIGEQNEMLTGTRDRWFRPVDVCVAPDGSLFVADWYDPGVGGHRMGDTERGRIFRVTGRDGADRYDVPEVDFETLEGTIAGLKSPNVSTRFLAAERLRQTRGEADVATVIKRLTEMARQSQKAYERSRALWVLASLDTHRAVRLAAQDDDPHVRCAGIRIAKQHGMNIVKLAARFAADNSPQVRREAALSLRGLGDEMVPVWVDLAKQHDGNDRWYVEALGIAADGNWDACLTGWIETVGDQWDTRAGRDLIWRSRASMTSEWLAKILAESEDANDSARYLRAFDFQPDTPRKQNALRSIAEVVAKR</sequence>
<feature type="region of interest" description="Disordered" evidence="1">
    <location>
        <begin position="60"/>
        <end position="79"/>
    </location>
</feature>
<dbReference type="Gene3D" id="2.120.10.30">
    <property type="entry name" value="TolB, C-terminal domain"/>
    <property type="match status" value="1"/>
</dbReference>
<comment type="caution">
    <text evidence="3">The sequence shown here is derived from an EMBL/GenBank/DDBJ whole genome shotgun (WGS) entry which is preliminary data.</text>
</comment>
<protein>
    <submittedName>
        <fullName evidence="3">Membrane-bound dehydrogenase domain-containing protein</fullName>
    </submittedName>
</protein>
<evidence type="ECO:0000259" key="2">
    <source>
        <dbReference type="Pfam" id="PF23500"/>
    </source>
</evidence>
<dbReference type="NCBIfam" id="TIGR02604">
    <property type="entry name" value="Piru_Ver_Nterm"/>
    <property type="match status" value="1"/>
</dbReference>